<reference evidence="1 2" key="1">
    <citation type="journal article" date="2018" name="PLoS Genet.">
        <title>Population sequencing reveals clonal diversity and ancestral inbreeding in the grapevine cultivar Chardonnay.</title>
        <authorList>
            <person name="Roach M.J."/>
            <person name="Johnson D.L."/>
            <person name="Bohlmann J."/>
            <person name="van Vuuren H.J."/>
            <person name="Jones S.J."/>
            <person name="Pretorius I.S."/>
            <person name="Schmidt S.A."/>
            <person name="Borneman A.R."/>
        </authorList>
    </citation>
    <scope>NUCLEOTIDE SEQUENCE [LARGE SCALE GENOMIC DNA]</scope>
    <source>
        <strain evidence="2">cv. Chardonnay</strain>
        <tissue evidence="1">Leaf</tissue>
    </source>
</reference>
<accession>A0A438JNB3</accession>
<evidence type="ECO:0000313" key="1">
    <source>
        <dbReference type="EMBL" id="RVX10453.1"/>
    </source>
</evidence>
<gene>
    <name evidence="1" type="ORF">CK203_016853</name>
</gene>
<proteinExistence type="predicted"/>
<sequence length="111" mass="12139">MAALLKQVSCFTETEPLLINMVNFFPLTKQVLADLGGNPLVNVAAQLSYGTPESIVSRIQPMQDYSAHETKKCEELCSKLAKTNGDLPTALKVAADRVEALRKTEGEREMA</sequence>
<dbReference type="AlphaFoldDB" id="A0A438JNB3"/>
<organism evidence="1 2">
    <name type="scientific">Vitis vinifera</name>
    <name type="common">Grape</name>
    <dbReference type="NCBI Taxonomy" id="29760"/>
    <lineage>
        <taxon>Eukaryota</taxon>
        <taxon>Viridiplantae</taxon>
        <taxon>Streptophyta</taxon>
        <taxon>Embryophyta</taxon>
        <taxon>Tracheophyta</taxon>
        <taxon>Spermatophyta</taxon>
        <taxon>Magnoliopsida</taxon>
        <taxon>eudicotyledons</taxon>
        <taxon>Gunneridae</taxon>
        <taxon>Pentapetalae</taxon>
        <taxon>rosids</taxon>
        <taxon>Vitales</taxon>
        <taxon>Vitaceae</taxon>
        <taxon>Viteae</taxon>
        <taxon>Vitis</taxon>
    </lineage>
</organism>
<dbReference type="Proteomes" id="UP000288805">
    <property type="component" value="Unassembled WGS sequence"/>
</dbReference>
<name>A0A438JNB3_VITVI</name>
<protein>
    <submittedName>
        <fullName evidence="1">Uncharacterized protein</fullName>
    </submittedName>
</protein>
<evidence type="ECO:0000313" key="2">
    <source>
        <dbReference type="Proteomes" id="UP000288805"/>
    </source>
</evidence>
<comment type="caution">
    <text evidence="1">The sequence shown here is derived from an EMBL/GenBank/DDBJ whole genome shotgun (WGS) entry which is preliminary data.</text>
</comment>
<dbReference type="EMBL" id="QGNW01000034">
    <property type="protein sequence ID" value="RVX10453.1"/>
    <property type="molecule type" value="Genomic_DNA"/>
</dbReference>